<dbReference type="GO" id="GO:0008270">
    <property type="term" value="F:zinc ion binding"/>
    <property type="evidence" value="ECO:0007669"/>
    <property type="project" value="UniProtKB-KW"/>
</dbReference>
<keyword evidence="2 4" id="KW-0863">Zinc-finger</keyword>
<evidence type="ECO:0000259" key="6">
    <source>
        <dbReference type="PROSITE" id="PS50158"/>
    </source>
</evidence>
<dbReference type="Proteomes" id="UP001457282">
    <property type="component" value="Unassembled WGS sequence"/>
</dbReference>
<dbReference type="InterPro" id="IPR036875">
    <property type="entry name" value="Znf_CCHC_sf"/>
</dbReference>
<evidence type="ECO:0000256" key="3">
    <source>
        <dbReference type="ARBA" id="ARBA00022833"/>
    </source>
</evidence>
<comment type="caution">
    <text evidence="8">The sequence shown here is derived from an EMBL/GenBank/DDBJ whole genome shotgun (WGS) entry which is preliminary data.</text>
</comment>
<dbReference type="InterPro" id="IPR001878">
    <property type="entry name" value="Znf_CCHC"/>
</dbReference>
<evidence type="ECO:0000313" key="8">
    <source>
        <dbReference type="EMBL" id="KAK9924268.1"/>
    </source>
</evidence>
<evidence type="ECO:0000256" key="5">
    <source>
        <dbReference type="SAM" id="MobiDB-lite"/>
    </source>
</evidence>
<feature type="domain" description="CCHC-type" evidence="6">
    <location>
        <begin position="111"/>
        <end position="124"/>
    </location>
</feature>
<evidence type="ECO:0000256" key="1">
    <source>
        <dbReference type="ARBA" id="ARBA00022723"/>
    </source>
</evidence>
<accession>A0AAW1WKU9</accession>
<feature type="domain" description="CCHC-type" evidence="6">
    <location>
        <begin position="343"/>
        <end position="358"/>
    </location>
</feature>
<dbReference type="PANTHER" id="PTHR33680:SF1">
    <property type="entry name" value="OS05G0489500 PROTEIN"/>
    <property type="match status" value="1"/>
</dbReference>
<dbReference type="Gene3D" id="4.10.60.10">
    <property type="entry name" value="Zinc finger, CCHC-type"/>
    <property type="match status" value="3"/>
</dbReference>
<dbReference type="Pfam" id="PF00098">
    <property type="entry name" value="zf-CCHC"/>
    <property type="match status" value="3"/>
</dbReference>
<keyword evidence="9" id="KW-1185">Reference proteome</keyword>
<feature type="domain" description="GRF-type" evidence="7">
    <location>
        <begin position="231"/>
        <end position="273"/>
    </location>
</feature>
<dbReference type="SMART" id="SM00343">
    <property type="entry name" value="ZnF_C2HC"/>
    <property type="match status" value="3"/>
</dbReference>
<name>A0AAW1WKU9_RUBAR</name>
<proteinExistence type="predicted"/>
<reference evidence="8 9" key="1">
    <citation type="journal article" date="2023" name="G3 (Bethesda)">
        <title>A chromosome-length genome assembly and annotation of blackberry (Rubus argutus, cv. 'Hillquist').</title>
        <authorList>
            <person name="Bruna T."/>
            <person name="Aryal R."/>
            <person name="Dudchenko O."/>
            <person name="Sargent D.J."/>
            <person name="Mead D."/>
            <person name="Buti M."/>
            <person name="Cavallini A."/>
            <person name="Hytonen T."/>
            <person name="Andres J."/>
            <person name="Pham M."/>
            <person name="Weisz D."/>
            <person name="Mascagni F."/>
            <person name="Usai G."/>
            <person name="Natali L."/>
            <person name="Bassil N."/>
            <person name="Fernandez G.E."/>
            <person name="Lomsadze A."/>
            <person name="Armour M."/>
            <person name="Olukolu B."/>
            <person name="Poorten T."/>
            <person name="Britton C."/>
            <person name="Davik J."/>
            <person name="Ashrafi H."/>
            <person name="Aiden E.L."/>
            <person name="Borodovsky M."/>
            <person name="Worthington M."/>
        </authorList>
    </citation>
    <scope>NUCLEOTIDE SEQUENCE [LARGE SCALE GENOMIC DNA]</scope>
    <source>
        <strain evidence="8">PI 553951</strain>
    </source>
</reference>
<dbReference type="PANTHER" id="PTHR33680">
    <property type="entry name" value="OS07G0190500 PROTEIN"/>
    <property type="match status" value="1"/>
</dbReference>
<keyword evidence="1" id="KW-0479">Metal-binding</keyword>
<dbReference type="Pfam" id="PF06839">
    <property type="entry name" value="Zn_ribbon_GRF"/>
    <property type="match status" value="2"/>
</dbReference>
<dbReference type="EMBL" id="JBEDUW010000006">
    <property type="protein sequence ID" value="KAK9924268.1"/>
    <property type="molecule type" value="Genomic_DNA"/>
</dbReference>
<evidence type="ECO:0000256" key="2">
    <source>
        <dbReference type="ARBA" id="ARBA00022771"/>
    </source>
</evidence>
<dbReference type="GO" id="GO:0003676">
    <property type="term" value="F:nucleic acid binding"/>
    <property type="evidence" value="ECO:0007669"/>
    <property type="project" value="InterPro"/>
</dbReference>
<feature type="region of interest" description="Disordered" evidence="5">
    <location>
        <begin position="36"/>
        <end position="68"/>
    </location>
</feature>
<feature type="domain" description="GRF-type" evidence="7">
    <location>
        <begin position="153"/>
        <end position="196"/>
    </location>
</feature>
<evidence type="ECO:0000313" key="9">
    <source>
        <dbReference type="Proteomes" id="UP001457282"/>
    </source>
</evidence>
<dbReference type="SUPFAM" id="SSF57756">
    <property type="entry name" value="Retrovirus zinc finger-like domains"/>
    <property type="match status" value="2"/>
</dbReference>
<gene>
    <name evidence="8" type="ORF">M0R45_032648</name>
</gene>
<organism evidence="8 9">
    <name type="scientific">Rubus argutus</name>
    <name type="common">Southern blackberry</name>
    <dbReference type="NCBI Taxonomy" id="59490"/>
    <lineage>
        <taxon>Eukaryota</taxon>
        <taxon>Viridiplantae</taxon>
        <taxon>Streptophyta</taxon>
        <taxon>Embryophyta</taxon>
        <taxon>Tracheophyta</taxon>
        <taxon>Spermatophyta</taxon>
        <taxon>Magnoliopsida</taxon>
        <taxon>eudicotyledons</taxon>
        <taxon>Gunneridae</taxon>
        <taxon>Pentapetalae</taxon>
        <taxon>rosids</taxon>
        <taxon>fabids</taxon>
        <taxon>Rosales</taxon>
        <taxon>Rosaceae</taxon>
        <taxon>Rosoideae</taxon>
        <taxon>Rosoideae incertae sedis</taxon>
        <taxon>Rubus</taxon>
    </lineage>
</organism>
<sequence length="359" mass="36660">MTTEAARFVVQIDDDEDDDFLSQIAAVEAQALANKRRRIGSTTTSSNAVVSVSTRANPKESSGGDGGLYTAALKGSQSAFSEPSPRGGLGRGRVGVVAAAGNDGVSAGDACFKCGKSGHWARDCDAPGGGGAGYNGNYGGDPSSAVSFPEKSCPCGSGPCSVLTANTEKNRGRKFYKCPLRQESGGCGFFEWCDNASGANAMAGTGTGTGAGSFSRTQNYASDTAFPALECPCGGGLCRILTAKTGKNIGSQFYRCPASEGSSCGFFKWCNEPSVAAGGSPGARTPKVIYGSSEANNQGSYGVRTGSSCYKCGKEGHWARDCSVPSNNAPAEFGGWSASTSTCYKCGKLGHWARDCPSG</sequence>
<feature type="domain" description="CCHC-type" evidence="6">
    <location>
        <begin position="309"/>
        <end position="322"/>
    </location>
</feature>
<dbReference type="InterPro" id="IPR010666">
    <property type="entry name" value="Znf_GRF"/>
</dbReference>
<protein>
    <submittedName>
        <fullName evidence="8">Uncharacterized protein</fullName>
    </submittedName>
</protein>
<evidence type="ECO:0000256" key="4">
    <source>
        <dbReference type="PROSITE-ProRule" id="PRU00047"/>
    </source>
</evidence>
<dbReference type="PROSITE" id="PS50158">
    <property type="entry name" value="ZF_CCHC"/>
    <property type="match status" value="3"/>
</dbReference>
<dbReference type="PROSITE" id="PS51999">
    <property type="entry name" value="ZF_GRF"/>
    <property type="match status" value="2"/>
</dbReference>
<keyword evidence="3" id="KW-0862">Zinc</keyword>
<evidence type="ECO:0000259" key="7">
    <source>
        <dbReference type="PROSITE" id="PS51999"/>
    </source>
</evidence>
<dbReference type="AlphaFoldDB" id="A0AAW1WKU9"/>
<feature type="compositionally biased region" description="Low complexity" evidence="5">
    <location>
        <begin position="41"/>
        <end position="54"/>
    </location>
</feature>